<evidence type="ECO:0000256" key="4">
    <source>
        <dbReference type="ARBA" id="ARBA00022825"/>
    </source>
</evidence>
<evidence type="ECO:0000256" key="5">
    <source>
        <dbReference type="PROSITE-ProRule" id="PRU01240"/>
    </source>
</evidence>
<dbReference type="SUPFAM" id="SSF52743">
    <property type="entry name" value="Subtilisin-like"/>
    <property type="match status" value="1"/>
</dbReference>
<comment type="similarity">
    <text evidence="1 5 6">Belongs to the peptidase S8 family.</text>
</comment>
<feature type="active site" description="Charge relay system" evidence="5">
    <location>
        <position position="342"/>
    </location>
</feature>
<dbReference type="InterPro" id="IPR023828">
    <property type="entry name" value="Peptidase_S8_Ser-AS"/>
</dbReference>
<evidence type="ECO:0000259" key="7">
    <source>
        <dbReference type="Pfam" id="PF00082"/>
    </source>
</evidence>
<reference evidence="8" key="1">
    <citation type="journal article" date="2020" name="mSystems">
        <title>Genome- and Community-Level Interaction Insights into Carbon Utilization and Element Cycling Functions of Hydrothermarchaeota in Hydrothermal Sediment.</title>
        <authorList>
            <person name="Zhou Z."/>
            <person name="Liu Y."/>
            <person name="Xu W."/>
            <person name="Pan J."/>
            <person name="Luo Z.H."/>
            <person name="Li M."/>
        </authorList>
    </citation>
    <scope>NUCLEOTIDE SEQUENCE [LARGE SCALE GENOMIC DNA]</scope>
    <source>
        <strain evidence="8">HyVt-501</strain>
    </source>
</reference>
<feature type="active site" description="Charge relay system" evidence="5">
    <location>
        <position position="107"/>
    </location>
</feature>
<dbReference type="InterPro" id="IPR034204">
    <property type="entry name" value="PfSUB1-like_cat_dom"/>
</dbReference>
<dbReference type="InterPro" id="IPR015500">
    <property type="entry name" value="Peptidase_S8_subtilisin-rel"/>
</dbReference>
<keyword evidence="4 5" id="KW-0720">Serine protease</keyword>
<dbReference type="Proteomes" id="UP000885792">
    <property type="component" value="Unassembled WGS sequence"/>
</dbReference>
<keyword evidence="3 5" id="KW-0378">Hydrolase</keyword>
<sequence>MVLLLLLASLAFSEEFIVKLPEGAPVPSGLRVIERFKNYLLVDVPEESSRGQLSALGEYVVRNVELRLLARPNDPLYGRQWALKVVKAEKAWERRRDCSGVVVAFVDTGIDYLHEDLRANLWRNPKECSGTPGYDDDGNGYVDDCMGYDFANDDPDPMDDNGHGTHSAGVMGATGNNGKGVAGACWKAKIMALKILDSSGTGTAMDFLKAVHYAVDKGAAVVNTSLGTCPVGHPSCPVQESDLLPLREAVEYALNHGVMVVAAAGNDGIDADRYPVYPAAYTRSYPNVVSVCSVDGNGELSSFSNYGAKSVDLCAPGGVDSNGTAVLSTFPSDTYGFLSGTSVATPFVSAAVAYLLLKHPYATVSDLKSYLLQAVQGDLRGKARSGGYLDLSAVVSTASSGGGGCSTGSGSLLLSLLLLLILLTRPRTP</sequence>
<comment type="caution">
    <text evidence="8">The sequence shown here is derived from an EMBL/GenBank/DDBJ whole genome shotgun (WGS) entry which is preliminary data.</text>
</comment>
<dbReference type="AlphaFoldDB" id="A0A7C5Q0N7"/>
<dbReference type="Gene3D" id="3.40.50.200">
    <property type="entry name" value="Peptidase S8/S53 domain"/>
    <property type="match status" value="1"/>
</dbReference>
<dbReference type="PROSITE" id="PS51892">
    <property type="entry name" value="SUBTILASE"/>
    <property type="match status" value="1"/>
</dbReference>
<dbReference type="Pfam" id="PF00082">
    <property type="entry name" value="Peptidase_S8"/>
    <property type="match status" value="1"/>
</dbReference>
<proteinExistence type="inferred from homology"/>
<protein>
    <recommendedName>
        <fullName evidence="7">Peptidase S8/S53 domain-containing protein</fullName>
    </recommendedName>
</protein>
<accession>A0A7C5Q0N7</accession>
<dbReference type="GO" id="GO:0004252">
    <property type="term" value="F:serine-type endopeptidase activity"/>
    <property type="evidence" value="ECO:0007669"/>
    <property type="project" value="UniProtKB-UniRule"/>
</dbReference>
<evidence type="ECO:0000313" key="8">
    <source>
        <dbReference type="EMBL" id="HHJ64996.1"/>
    </source>
</evidence>
<evidence type="ECO:0000256" key="6">
    <source>
        <dbReference type="RuleBase" id="RU003355"/>
    </source>
</evidence>
<dbReference type="PRINTS" id="PR00723">
    <property type="entry name" value="SUBTILISIN"/>
</dbReference>
<dbReference type="PANTHER" id="PTHR43399:SF4">
    <property type="entry name" value="CELL WALL-ASSOCIATED PROTEASE"/>
    <property type="match status" value="1"/>
</dbReference>
<dbReference type="GO" id="GO:0006508">
    <property type="term" value="P:proteolysis"/>
    <property type="evidence" value="ECO:0007669"/>
    <property type="project" value="UniProtKB-KW"/>
</dbReference>
<dbReference type="InterPro" id="IPR051048">
    <property type="entry name" value="Peptidase_S8/S53_subtilisin"/>
</dbReference>
<dbReference type="PANTHER" id="PTHR43399">
    <property type="entry name" value="SUBTILISIN-RELATED"/>
    <property type="match status" value="1"/>
</dbReference>
<dbReference type="InterPro" id="IPR036852">
    <property type="entry name" value="Peptidase_S8/S53_dom_sf"/>
</dbReference>
<name>A0A7C5Q0N7_AQUAO</name>
<gene>
    <name evidence="8" type="ORF">ENJ61_08855</name>
</gene>
<evidence type="ECO:0000256" key="3">
    <source>
        <dbReference type="ARBA" id="ARBA00022801"/>
    </source>
</evidence>
<dbReference type="CDD" id="cd07473">
    <property type="entry name" value="Peptidases_S8_Subtilisin_like"/>
    <property type="match status" value="1"/>
</dbReference>
<keyword evidence="2 5" id="KW-0645">Protease</keyword>
<organism evidence="8">
    <name type="scientific">Aquifex aeolicus</name>
    <dbReference type="NCBI Taxonomy" id="63363"/>
    <lineage>
        <taxon>Bacteria</taxon>
        <taxon>Pseudomonadati</taxon>
        <taxon>Aquificota</taxon>
        <taxon>Aquificia</taxon>
        <taxon>Aquificales</taxon>
        <taxon>Aquificaceae</taxon>
        <taxon>Aquifex</taxon>
    </lineage>
</organism>
<evidence type="ECO:0000256" key="1">
    <source>
        <dbReference type="ARBA" id="ARBA00011073"/>
    </source>
</evidence>
<dbReference type="PROSITE" id="PS00136">
    <property type="entry name" value="SUBTILASE_ASP"/>
    <property type="match status" value="1"/>
</dbReference>
<dbReference type="InterPro" id="IPR000209">
    <property type="entry name" value="Peptidase_S8/S53_dom"/>
</dbReference>
<dbReference type="PROSITE" id="PS00138">
    <property type="entry name" value="SUBTILASE_SER"/>
    <property type="match status" value="1"/>
</dbReference>
<dbReference type="EMBL" id="DRNB01000332">
    <property type="protein sequence ID" value="HHJ64996.1"/>
    <property type="molecule type" value="Genomic_DNA"/>
</dbReference>
<feature type="active site" description="Charge relay system" evidence="5">
    <location>
        <position position="163"/>
    </location>
</feature>
<feature type="domain" description="Peptidase S8/S53" evidence="7">
    <location>
        <begin position="99"/>
        <end position="375"/>
    </location>
</feature>
<dbReference type="InterPro" id="IPR023827">
    <property type="entry name" value="Peptidase_S8_Asp-AS"/>
</dbReference>
<evidence type="ECO:0000256" key="2">
    <source>
        <dbReference type="ARBA" id="ARBA00022670"/>
    </source>
</evidence>